<evidence type="ECO:0000313" key="5">
    <source>
        <dbReference type="EMBL" id="MDQ0189117.1"/>
    </source>
</evidence>
<feature type="domain" description="CBS" evidence="4">
    <location>
        <begin position="289"/>
        <end position="347"/>
    </location>
</feature>
<dbReference type="InterPro" id="IPR001633">
    <property type="entry name" value="EAL_dom"/>
</dbReference>
<dbReference type="SUPFAM" id="SSF54631">
    <property type="entry name" value="CBS-domain pair"/>
    <property type="match status" value="1"/>
</dbReference>
<proteinExistence type="predicted"/>
<evidence type="ECO:0000259" key="2">
    <source>
        <dbReference type="PROSITE" id="PS50883"/>
    </source>
</evidence>
<dbReference type="SUPFAM" id="SSF55073">
    <property type="entry name" value="Nucleotide cyclase"/>
    <property type="match status" value="1"/>
</dbReference>
<dbReference type="InterPro" id="IPR046342">
    <property type="entry name" value="CBS_dom_sf"/>
</dbReference>
<sequence length="609" mass="67950">MPDPDLCPHFEKPRLTEQDDDIEFLHLMDRAPEWVRYRPVRYLSTGQLHGYYVHVCLPQGAGFDTLESLIANAEQTGRLRTLHQAVWQEAMGSFQSFPRQVVLFLHVYGSAGLGLDPAQLESLQQQTQETLVQVVFELSPTFAGDFEVLAGEVSEVRKYGFKVCMKSSWNGYPWPLAIARLHPDYVKADAILTRGASANHTQVIALETLVELARKLNCHVIVEGLDQEADLKLTMGLGAQFGTGELLGPLEQGHTVHAGQVQQHIQAQIGRMFAQYHGYVPAKAGLEKIVRPVKTVHEGTRVEEVVHYLNASALESGVVVTRGNEPVGLVIRERLFQRLATKYGYSLFGNKAISRLMERDPLVLEIDTPLETVSRLAMARKYEHVYDLVIVTRLGQLVGVVTVQDILNAVTSAQIELARDANPLTGLPGNRRIEQEILWRLSSGRAFTIIYTDLDYFKWFNDRFGFQKGDLVIGYTAQVLKDSAAAFGFPGDFVGHIGGDDFILITETDDVEQLCSDIIERFEEGVTQYYPNGAHGTEDFDITDRHGQRVHSNGLSISLSVLECREYNRTTTSLELISEEAGELKKRAKNTFGSVYVRGALSDTNAAIE</sequence>
<dbReference type="Pfam" id="PF00563">
    <property type="entry name" value="EAL"/>
    <property type="match status" value="1"/>
</dbReference>
<evidence type="ECO:0000256" key="1">
    <source>
        <dbReference type="PROSITE-ProRule" id="PRU00703"/>
    </source>
</evidence>
<dbReference type="SMART" id="SM00116">
    <property type="entry name" value="CBS"/>
    <property type="match status" value="2"/>
</dbReference>
<dbReference type="PANTHER" id="PTHR33121">
    <property type="entry name" value="CYCLIC DI-GMP PHOSPHODIESTERASE PDEF"/>
    <property type="match status" value="1"/>
</dbReference>
<evidence type="ECO:0000259" key="4">
    <source>
        <dbReference type="PROSITE" id="PS51371"/>
    </source>
</evidence>
<dbReference type="RefSeq" id="WP_274454909.1">
    <property type="nucleotide sequence ID" value="NZ_CP067097.1"/>
</dbReference>
<dbReference type="NCBIfam" id="TIGR00254">
    <property type="entry name" value="GGDEF"/>
    <property type="match status" value="1"/>
</dbReference>
<comment type="caution">
    <text evidence="5">The sequence shown here is derived from an EMBL/GenBank/DDBJ whole genome shotgun (WGS) entry which is preliminary data.</text>
</comment>
<dbReference type="InterPro" id="IPR035919">
    <property type="entry name" value="EAL_sf"/>
</dbReference>
<reference evidence="5 6" key="1">
    <citation type="submission" date="2023-07" db="EMBL/GenBank/DDBJ databases">
        <title>Genomic Encyclopedia of Type Strains, Phase IV (KMG-IV): sequencing the most valuable type-strain genomes for metagenomic binning, comparative biology and taxonomic classification.</title>
        <authorList>
            <person name="Goeker M."/>
        </authorList>
    </citation>
    <scope>NUCLEOTIDE SEQUENCE [LARGE SCALE GENOMIC DNA]</scope>
    <source>
        <strain evidence="5 6">DSM 4006</strain>
    </source>
</reference>
<gene>
    <name evidence="5" type="ORF">J2S03_000933</name>
</gene>
<keyword evidence="6" id="KW-1185">Reference proteome</keyword>
<name>A0ABT9XFP0_9BACL</name>
<dbReference type="InterPro" id="IPR043128">
    <property type="entry name" value="Rev_trsase/Diguanyl_cyclase"/>
</dbReference>
<organism evidence="5 6">
    <name type="scientific">Alicyclobacillus cycloheptanicus</name>
    <dbReference type="NCBI Taxonomy" id="1457"/>
    <lineage>
        <taxon>Bacteria</taxon>
        <taxon>Bacillati</taxon>
        <taxon>Bacillota</taxon>
        <taxon>Bacilli</taxon>
        <taxon>Bacillales</taxon>
        <taxon>Alicyclobacillaceae</taxon>
        <taxon>Alicyclobacillus</taxon>
    </lineage>
</organism>
<feature type="domain" description="CBS" evidence="4">
    <location>
        <begin position="357"/>
        <end position="417"/>
    </location>
</feature>
<feature type="domain" description="GGDEF" evidence="3">
    <location>
        <begin position="445"/>
        <end position="602"/>
    </location>
</feature>
<dbReference type="Proteomes" id="UP001232973">
    <property type="component" value="Unassembled WGS sequence"/>
</dbReference>
<dbReference type="InterPro" id="IPR029787">
    <property type="entry name" value="Nucleotide_cyclase"/>
</dbReference>
<keyword evidence="1" id="KW-0129">CBS domain</keyword>
<dbReference type="Gene3D" id="3.20.20.450">
    <property type="entry name" value="EAL domain"/>
    <property type="match status" value="1"/>
</dbReference>
<dbReference type="InterPro" id="IPR000160">
    <property type="entry name" value="GGDEF_dom"/>
</dbReference>
<dbReference type="InterPro" id="IPR050706">
    <property type="entry name" value="Cyclic-di-GMP_PDE-like"/>
</dbReference>
<dbReference type="PROSITE" id="PS50883">
    <property type="entry name" value="EAL"/>
    <property type="match status" value="1"/>
</dbReference>
<dbReference type="Pfam" id="PF00571">
    <property type="entry name" value="CBS"/>
    <property type="match status" value="1"/>
</dbReference>
<evidence type="ECO:0000259" key="3">
    <source>
        <dbReference type="PROSITE" id="PS50887"/>
    </source>
</evidence>
<dbReference type="PROSITE" id="PS51371">
    <property type="entry name" value="CBS"/>
    <property type="match status" value="2"/>
</dbReference>
<dbReference type="Gene3D" id="3.30.70.270">
    <property type="match status" value="1"/>
</dbReference>
<dbReference type="Gene3D" id="3.10.580.10">
    <property type="entry name" value="CBS-domain"/>
    <property type="match status" value="1"/>
</dbReference>
<dbReference type="CDD" id="cd01949">
    <property type="entry name" value="GGDEF"/>
    <property type="match status" value="1"/>
</dbReference>
<dbReference type="Pfam" id="PF00990">
    <property type="entry name" value="GGDEF"/>
    <property type="match status" value="1"/>
</dbReference>
<accession>A0ABT9XFP0</accession>
<protein>
    <submittedName>
        <fullName evidence="5">Diguanylate cyclase (GGDEF)-like protein</fullName>
    </submittedName>
</protein>
<dbReference type="SMART" id="SM00052">
    <property type="entry name" value="EAL"/>
    <property type="match status" value="1"/>
</dbReference>
<feature type="domain" description="EAL" evidence="2">
    <location>
        <begin position="17"/>
        <end position="264"/>
    </location>
</feature>
<dbReference type="PANTHER" id="PTHR33121:SF76">
    <property type="entry name" value="SIGNALING PROTEIN"/>
    <property type="match status" value="1"/>
</dbReference>
<dbReference type="PROSITE" id="PS50887">
    <property type="entry name" value="GGDEF"/>
    <property type="match status" value="1"/>
</dbReference>
<dbReference type="InterPro" id="IPR000644">
    <property type="entry name" value="CBS_dom"/>
</dbReference>
<dbReference type="SMART" id="SM00267">
    <property type="entry name" value="GGDEF"/>
    <property type="match status" value="1"/>
</dbReference>
<dbReference type="EMBL" id="JAUSTP010000004">
    <property type="protein sequence ID" value="MDQ0189117.1"/>
    <property type="molecule type" value="Genomic_DNA"/>
</dbReference>
<evidence type="ECO:0000313" key="6">
    <source>
        <dbReference type="Proteomes" id="UP001232973"/>
    </source>
</evidence>
<dbReference type="SUPFAM" id="SSF141868">
    <property type="entry name" value="EAL domain-like"/>
    <property type="match status" value="1"/>
</dbReference>